<name>I0UTI5_9MICC</name>
<dbReference type="EMBL" id="AJJQ01000032">
    <property type="protein sequence ID" value="EID51188.1"/>
    <property type="molecule type" value="Genomic_DNA"/>
</dbReference>
<protein>
    <submittedName>
        <fullName evidence="1">Uncharacterized protein</fullName>
    </submittedName>
</protein>
<evidence type="ECO:0000313" key="1">
    <source>
        <dbReference type="EMBL" id="EID51188.1"/>
    </source>
</evidence>
<proteinExistence type="predicted"/>
<sequence>MIFDTTMLGAVCNLYTAHGPQQHQVFLPLYTQKRANLSEI</sequence>
<comment type="caution">
    <text evidence="1">The sequence shown here is derived from an EMBL/GenBank/DDBJ whole genome shotgun (WGS) entry which is preliminary data.</text>
</comment>
<evidence type="ECO:0000313" key="2">
    <source>
        <dbReference type="Proteomes" id="UP000004863"/>
    </source>
</evidence>
<accession>I0UTI5</accession>
<reference evidence="1" key="1">
    <citation type="submission" date="2012-03" db="EMBL/GenBank/DDBJ databases">
        <authorList>
            <person name="Durkin A.S."/>
            <person name="McCorrison J."/>
            <person name="Torralba M."/>
            <person name="Gillis M."/>
            <person name="Methe B."/>
            <person name="Sutton G."/>
            <person name="Nelson K.E."/>
        </authorList>
    </citation>
    <scope>NUCLEOTIDE SEQUENCE [LARGE SCALE GENOMIC DNA]</scope>
    <source>
        <strain evidence="1">F0474</strain>
    </source>
</reference>
<organism evidence="1 2">
    <name type="scientific">Rothia aeria F0474</name>
    <dbReference type="NCBI Taxonomy" id="1125724"/>
    <lineage>
        <taxon>Bacteria</taxon>
        <taxon>Bacillati</taxon>
        <taxon>Actinomycetota</taxon>
        <taxon>Actinomycetes</taxon>
        <taxon>Micrococcales</taxon>
        <taxon>Micrococcaceae</taxon>
        <taxon>Rothia</taxon>
    </lineage>
</organism>
<gene>
    <name evidence="1" type="ORF">HMPREF1324_0552</name>
</gene>
<dbReference type="Proteomes" id="UP000004863">
    <property type="component" value="Unassembled WGS sequence"/>
</dbReference>
<dbReference type="AlphaFoldDB" id="I0UTI5"/>
<keyword evidence="2" id="KW-1185">Reference proteome</keyword>